<gene>
    <name evidence="7" type="ORF">GOB84_06365</name>
</gene>
<evidence type="ECO:0000313" key="7">
    <source>
        <dbReference type="EMBL" id="NHO32189.1"/>
    </source>
</evidence>
<evidence type="ECO:0000256" key="3">
    <source>
        <dbReference type="ARBA" id="ARBA00022764"/>
    </source>
</evidence>
<dbReference type="Proteomes" id="UP000615326">
    <property type="component" value="Unassembled WGS sequence"/>
</dbReference>
<dbReference type="CDD" id="cd13921">
    <property type="entry name" value="Amicyanin"/>
    <property type="match status" value="1"/>
</dbReference>
<dbReference type="InterPro" id="IPR052721">
    <property type="entry name" value="ET_Amicyanin"/>
</dbReference>
<dbReference type="Gene3D" id="2.60.40.420">
    <property type="entry name" value="Cupredoxins - blue copper proteins"/>
    <property type="match status" value="1"/>
</dbReference>
<feature type="domain" description="EfeO-type cupredoxin-like" evidence="6">
    <location>
        <begin position="7"/>
        <end position="107"/>
    </location>
</feature>
<dbReference type="PRINTS" id="PR00155">
    <property type="entry name" value="AMICYANIN"/>
</dbReference>
<accession>A0ABX0K9T4</accession>
<comment type="caution">
    <text evidence="7">The sequence shown here is derived from an EMBL/GenBank/DDBJ whole genome shotgun (WGS) entry which is preliminary data.</text>
</comment>
<comment type="subcellular location">
    <subcellularLocation>
        <location evidence="1">Periplasm</location>
    </subcellularLocation>
</comment>
<proteinExistence type="predicted"/>
<keyword evidence="4" id="KW-0249">Electron transport</keyword>
<dbReference type="PANTHER" id="PTHR36507">
    <property type="entry name" value="BLL1555 PROTEIN"/>
    <property type="match status" value="1"/>
</dbReference>
<dbReference type="InterPro" id="IPR008972">
    <property type="entry name" value="Cupredoxin"/>
</dbReference>
<evidence type="ECO:0000256" key="5">
    <source>
        <dbReference type="SAM" id="SignalP"/>
    </source>
</evidence>
<keyword evidence="8" id="KW-1185">Reference proteome</keyword>
<dbReference type="InterPro" id="IPR028096">
    <property type="entry name" value="EfeO_Cupredoxin"/>
</dbReference>
<organism evidence="7 8">
    <name type="scientific">Acetobacter fallax</name>
    <dbReference type="NCBI Taxonomy" id="1737473"/>
    <lineage>
        <taxon>Bacteria</taxon>
        <taxon>Pseudomonadati</taxon>
        <taxon>Pseudomonadota</taxon>
        <taxon>Alphaproteobacteria</taxon>
        <taxon>Acetobacterales</taxon>
        <taxon>Acetobacteraceae</taxon>
        <taxon>Acetobacter</taxon>
    </lineage>
</organism>
<reference evidence="7 8" key="1">
    <citation type="journal article" date="2020" name="Int. J. Syst. Evol. Microbiol.">
        <title>Novel acetic acid bacteria from cider fermentations: Acetobacter conturbans sp. nov. and Acetobacter fallax sp. nov.</title>
        <authorList>
            <person name="Sombolestani A.S."/>
            <person name="Cleenwerck I."/>
            <person name="Cnockaert M."/>
            <person name="Borremans W."/>
            <person name="Wieme A.D."/>
            <person name="De Vuyst L."/>
            <person name="Vandamme P."/>
        </authorList>
    </citation>
    <scope>NUCLEOTIDE SEQUENCE [LARGE SCALE GENOMIC DNA]</scope>
    <source>
        <strain evidence="7 8">LMG 1637</strain>
    </source>
</reference>
<name>A0ABX0K9T4_9PROT</name>
<keyword evidence="2" id="KW-0813">Transport</keyword>
<dbReference type="InterPro" id="IPR035668">
    <property type="entry name" value="Amicyanin"/>
</dbReference>
<sequence length="108" mass="11470">MMSLAGLAMFCIGSGAHAGEPASSEGKTVTIDNFTFSPAVLTISAGTKVTWTNRDDIPHTVTDAARPPGFKSAALDTGDMFSWVFPGPGMYHYFCSLHPRMEGTVVVK</sequence>
<evidence type="ECO:0000256" key="1">
    <source>
        <dbReference type="ARBA" id="ARBA00004418"/>
    </source>
</evidence>
<evidence type="ECO:0000256" key="4">
    <source>
        <dbReference type="ARBA" id="ARBA00022982"/>
    </source>
</evidence>
<evidence type="ECO:0000259" key="6">
    <source>
        <dbReference type="Pfam" id="PF13473"/>
    </source>
</evidence>
<protein>
    <submittedName>
        <fullName evidence="7">Amicyanin</fullName>
    </submittedName>
</protein>
<evidence type="ECO:0000256" key="2">
    <source>
        <dbReference type="ARBA" id="ARBA00022448"/>
    </source>
</evidence>
<dbReference type="EMBL" id="WOSW01000008">
    <property type="protein sequence ID" value="NHO32189.1"/>
    <property type="molecule type" value="Genomic_DNA"/>
</dbReference>
<dbReference type="Pfam" id="PF13473">
    <property type="entry name" value="Cupredoxin_1"/>
    <property type="match status" value="1"/>
</dbReference>
<keyword evidence="3" id="KW-0574">Periplasm</keyword>
<evidence type="ECO:0000313" key="8">
    <source>
        <dbReference type="Proteomes" id="UP000615326"/>
    </source>
</evidence>
<keyword evidence="5" id="KW-0732">Signal</keyword>
<feature type="signal peptide" evidence="5">
    <location>
        <begin position="1"/>
        <end position="18"/>
    </location>
</feature>
<feature type="chain" id="PRO_5045617707" evidence="5">
    <location>
        <begin position="19"/>
        <end position="108"/>
    </location>
</feature>
<dbReference type="PANTHER" id="PTHR36507:SF1">
    <property type="entry name" value="BLL1555 PROTEIN"/>
    <property type="match status" value="1"/>
</dbReference>
<dbReference type="SUPFAM" id="SSF49503">
    <property type="entry name" value="Cupredoxins"/>
    <property type="match status" value="1"/>
</dbReference>
<dbReference type="InterPro" id="IPR002386">
    <property type="entry name" value="Amicyanin/Pseudoazurin"/>
</dbReference>